<evidence type="ECO:0000313" key="2">
    <source>
        <dbReference type="EMBL" id="CAK0798277.1"/>
    </source>
</evidence>
<protein>
    <submittedName>
        <fullName evidence="2">Uncharacterized protein</fullName>
    </submittedName>
</protein>
<organism evidence="2 3">
    <name type="scientific">Prorocentrum cordatum</name>
    <dbReference type="NCBI Taxonomy" id="2364126"/>
    <lineage>
        <taxon>Eukaryota</taxon>
        <taxon>Sar</taxon>
        <taxon>Alveolata</taxon>
        <taxon>Dinophyceae</taxon>
        <taxon>Prorocentrales</taxon>
        <taxon>Prorocentraceae</taxon>
        <taxon>Prorocentrum</taxon>
    </lineage>
</organism>
<gene>
    <name evidence="2" type="ORF">PCOR1329_LOCUS7077</name>
</gene>
<accession>A0ABN9Q1R1</accession>
<evidence type="ECO:0000313" key="3">
    <source>
        <dbReference type="Proteomes" id="UP001189429"/>
    </source>
</evidence>
<dbReference type="Proteomes" id="UP001189429">
    <property type="component" value="Unassembled WGS sequence"/>
</dbReference>
<evidence type="ECO:0000256" key="1">
    <source>
        <dbReference type="SAM" id="MobiDB-lite"/>
    </source>
</evidence>
<sequence length="203" mass="22200">MVALTRRRPGLSGIAHSRAKLKSFHTTRDCKNHWMPPPLSSSWPAPYLSTDAQPSGKKAARSGSGFLRTDSERGMKMKDQKTRGMNSLKKTALKASALGGCLDRSPLMKQYNFTTAGNMLTNSVASRTSWGQPSEYHSVESSMCVNTTNICNMHRELSSSTIRCPFSRPDVGTASTLLLSRHVPTAVSATITKQIKSVIQLQL</sequence>
<feature type="compositionally biased region" description="Basic and acidic residues" evidence="1">
    <location>
        <begin position="69"/>
        <end position="82"/>
    </location>
</feature>
<keyword evidence="3" id="KW-1185">Reference proteome</keyword>
<name>A0ABN9Q1R1_9DINO</name>
<feature type="region of interest" description="Disordered" evidence="1">
    <location>
        <begin position="45"/>
        <end position="86"/>
    </location>
</feature>
<comment type="caution">
    <text evidence="2">The sequence shown here is derived from an EMBL/GenBank/DDBJ whole genome shotgun (WGS) entry which is preliminary data.</text>
</comment>
<dbReference type="EMBL" id="CAUYUJ010001909">
    <property type="protein sequence ID" value="CAK0798277.1"/>
    <property type="molecule type" value="Genomic_DNA"/>
</dbReference>
<proteinExistence type="predicted"/>
<reference evidence="2" key="1">
    <citation type="submission" date="2023-10" db="EMBL/GenBank/DDBJ databases">
        <authorList>
            <person name="Chen Y."/>
            <person name="Shah S."/>
            <person name="Dougan E. K."/>
            <person name="Thang M."/>
            <person name="Chan C."/>
        </authorList>
    </citation>
    <scope>NUCLEOTIDE SEQUENCE [LARGE SCALE GENOMIC DNA]</scope>
</reference>